<dbReference type="InterPro" id="IPR014729">
    <property type="entry name" value="Rossmann-like_a/b/a_fold"/>
</dbReference>
<comment type="catalytic activity">
    <reaction evidence="8 9">
        <text>D-glycero-beta-D-manno-heptose 1-phosphate + ATP + H(+) = ADP-D-glycero-beta-D-manno-heptose + diphosphate</text>
        <dbReference type="Rhea" id="RHEA:27465"/>
        <dbReference type="ChEBI" id="CHEBI:15378"/>
        <dbReference type="ChEBI" id="CHEBI:30616"/>
        <dbReference type="ChEBI" id="CHEBI:33019"/>
        <dbReference type="ChEBI" id="CHEBI:59967"/>
        <dbReference type="ChEBI" id="CHEBI:61593"/>
        <dbReference type="EC" id="2.7.7.70"/>
    </reaction>
</comment>
<dbReference type="InterPro" id="IPR004821">
    <property type="entry name" value="Cyt_trans-like"/>
</dbReference>
<dbReference type="Pfam" id="PF00294">
    <property type="entry name" value="PfkB"/>
    <property type="match status" value="1"/>
</dbReference>
<dbReference type="Proteomes" id="UP001214553">
    <property type="component" value="Chromosome"/>
</dbReference>
<feature type="active site" evidence="9">
    <location>
        <position position="277"/>
    </location>
</feature>
<comment type="function">
    <text evidence="9">Catalyzes the phosphorylation of D-glycero-D-manno-heptose 7-phosphate at the C-1 position to selectively form D-glycero-beta-D-manno-heptose-1,7-bisphosphate.</text>
</comment>
<dbReference type="Pfam" id="PF01467">
    <property type="entry name" value="CTP_transf_like"/>
    <property type="match status" value="1"/>
</dbReference>
<dbReference type="EC" id="2.7.1.167" evidence="9"/>
<proteinExistence type="inferred from homology"/>
<evidence type="ECO:0000256" key="6">
    <source>
        <dbReference type="ARBA" id="ARBA00023268"/>
    </source>
</evidence>
<evidence type="ECO:0000256" key="7">
    <source>
        <dbReference type="ARBA" id="ARBA00023277"/>
    </source>
</evidence>
<protein>
    <recommendedName>
        <fullName evidence="9">Bifunctional protein HldE</fullName>
    </recommendedName>
    <domain>
        <recommendedName>
            <fullName evidence="9">D-beta-D-heptose 7-phosphate kinase</fullName>
            <ecNumber evidence="9">2.7.1.167</ecNumber>
        </recommendedName>
        <alternativeName>
            <fullName evidence="9">D-beta-D-heptose 7-phosphotransferase</fullName>
        </alternativeName>
        <alternativeName>
            <fullName evidence="9">D-glycero-beta-D-manno-heptose-7-phosphate kinase</fullName>
        </alternativeName>
    </domain>
    <domain>
        <recommendedName>
            <fullName evidence="9">D-beta-D-heptose 1-phosphate adenylyltransferase</fullName>
            <ecNumber evidence="9">2.7.7.70</ecNumber>
        </recommendedName>
        <alternativeName>
            <fullName evidence="9">D-glycero-beta-D-manno-heptose 1-phosphate adenylyltransferase</fullName>
        </alternativeName>
    </domain>
</protein>
<dbReference type="EC" id="2.7.7.70" evidence="9"/>
<feature type="region of interest" description="Ribokinase" evidence="9">
    <location>
        <begin position="1"/>
        <end position="328"/>
    </location>
</feature>
<keyword evidence="5 9" id="KW-0067">ATP-binding</keyword>
<comment type="pathway">
    <text evidence="9">Nucleotide-sugar biosynthesis; ADP-L-glycero-beta-D-manno-heptose biosynthesis; ADP-L-glycero-beta-D-manno-heptose from D-glycero-beta-D-manno-heptose 7-phosphate: step 3/4.</text>
</comment>
<keyword evidence="7 9" id="KW-0119">Carbohydrate metabolism</keyword>
<evidence type="ECO:0000313" key="12">
    <source>
        <dbReference type="EMBL" id="WEG09498.1"/>
    </source>
</evidence>
<organism evidence="12 13">
    <name type="scientific">Microbacterium horticulturae</name>
    <dbReference type="NCBI Taxonomy" id="3028316"/>
    <lineage>
        <taxon>Bacteria</taxon>
        <taxon>Bacillati</taxon>
        <taxon>Actinomycetota</taxon>
        <taxon>Actinomycetes</taxon>
        <taxon>Micrococcales</taxon>
        <taxon>Microbacteriaceae</taxon>
        <taxon>Microbacterium</taxon>
    </lineage>
</organism>
<feature type="domain" description="Cytidyltransferase-like" evidence="11">
    <location>
        <begin position="354"/>
        <end position="449"/>
    </location>
</feature>
<feature type="domain" description="Carbohydrate kinase PfkB" evidence="10">
    <location>
        <begin position="19"/>
        <end position="316"/>
    </location>
</feature>
<dbReference type="PANTHER" id="PTHR46969">
    <property type="entry name" value="BIFUNCTIONAL PROTEIN HLDE"/>
    <property type="match status" value="1"/>
</dbReference>
<comment type="subunit">
    <text evidence="9">Homodimer.</text>
</comment>
<evidence type="ECO:0000256" key="8">
    <source>
        <dbReference type="ARBA" id="ARBA00047428"/>
    </source>
</evidence>
<dbReference type="GO" id="GO:0016779">
    <property type="term" value="F:nucleotidyltransferase activity"/>
    <property type="evidence" value="ECO:0007669"/>
    <property type="project" value="UniProtKB-KW"/>
</dbReference>
<sequence length="489" mass="51728">MTEEVDAAARRIRDAKPRVTVLGTCILDRWTSGDVHRVSREAPVPVIEMRKVQSTAGGAANTALNAAALGAQVRLLGVVGDDADGKRLRDVLRAGGVDVTGLVSAPGATTISKTRVIGNDQILARLDTAGVPRPSDAVVRRWVRTLGALRRDDTLIVCDYSREMLSDEFIAALAASRPRCRIIVDAHDLGRWRAVQPDIVTPSAEEVERLLGDELPGPDRAAAVGKLAGHILHAAGASSAVVTLDHDGAVSLPHDGGAPHRTVAHPAPESQATGAGDTFAAALAVAGAVGTRLAEAADFAQHAADVVIARTGTAVCRLGDLLPHARSPQHGVVDDVSLRERLDEERSLGKTIVFTNGCFDILHPGHTAYLEQARALGDVLVVGVNDDDSVRRLKGPERPINAVEDRARVLAALGCVDYVVVFSEDTPMRLLSLLRPHLYVKGGDYTPEMLDETPVVDAYGGEVRTLGYFPGHSTTALVDKLSHRVDGAG</sequence>
<evidence type="ECO:0000256" key="3">
    <source>
        <dbReference type="ARBA" id="ARBA00022741"/>
    </source>
</evidence>
<dbReference type="SUPFAM" id="SSF53613">
    <property type="entry name" value="Ribokinase-like"/>
    <property type="match status" value="1"/>
</dbReference>
<keyword evidence="3 9" id="KW-0547">Nucleotide-binding</keyword>
<name>A0ABY8C4D3_9MICO</name>
<dbReference type="NCBIfam" id="TIGR02199">
    <property type="entry name" value="rfaE_dom_II"/>
    <property type="match status" value="1"/>
</dbReference>
<keyword evidence="2 9" id="KW-0548">Nucleotidyltransferase</keyword>
<comment type="similarity">
    <text evidence="9">In the N-terminal section; belongs to the carbohydrate kinase PfkB family.</text>
</comment>
<keyword evidence="13" id="KW-1185">Reference proteome</keyword>
<evidence type="ECO:0000256" key="9">
    <source>
        <dbReference type="HAMAP-Rule" id="MF_01603"/>
    </source>
</evidence>
<dbReference type="GO" id="GO:0016829">
    <property type="term" value="F:lyase activity"/>
    <property type="evidence" value="ECO:0007669"/>
    <property type="project" value="UniProtKB-KW"/>
</dbReference>
<dbReference type="RefSeq" id="WP_275278822.1">
    <property type="nucleotide sequence ID" value="NZ_CP119108.1"/>
</dbReference>
<comment type="pathway">
    <text evidence="9">Nucleotide-sugar biosynthesis; ADP-L-glycero-beta-D-manno-heptose biosynthesis; ADP-L-glycero-beta-D-manno-heptose from D-glycero-beta-D-manno-heptose 7-phosphate: step 1/4.</text>
</comment>
<evidence type="ECO:0000256" key="1">
    <source>
        <dbReference type="ARBA" id="ARBA00022679"/>
    </source>
</evidence>
<evidence type="ECO:0000313" key="13">
    <source>
        <dbReference type="Proteomes" id="UP001214553"/>
    </source>
</evidence>
<reference evidence="12 13" key="1">
    <citation type="submission" date="2023-03" db="EMBL/GenBank/DDBJ databases">
        <title>Genome sequence of Microbacterium sp. KACC 23027.</title>
        <authorList>
            <person name="Kim S."/>
            <person name="Heo J."/>
            <person name="Kwon S.-W."/>
        </authorList>
    </citation>
    <scope>NUCLEOTIDE SEQUENCE [LARGE SCALE GENOMIC DNA]</scope>
    <source>
        <strain evidence="12 13">KACC 23027</strain>
    </source>
</reference>
<evidence type="ECO:0000256" key="5">
    <source>
        <dbReference type="ARBA" id="ARBA00022840"/>
    </source>
</evidence>
<comment type="catalytic activity">
    <reaction evidence="9">
        <text>D-glycero-beta-D-manno-heptose 7-phosphate + ATP = D-glycero-beta-D-manno-heptose 1,7-bisphosphate + ADP + H(+)</text>
        <dbReference type="Rhea" id="RHEA:27473"/>
        <dbReference type="ChEBI" id="CHEBI:15378"/>
        <dbReference type="ChEBI" id="CHEBI:30616"/>
        <dbReference type="ChEBI" id="CHEBI:60204"/>
        <dbReference type="ChEBI" id="CHEBI:60208"/>
        <dbReference type="ChEBI" id="CHEBI:456216"/>
        <dbReference type="EC" id="2.7.1.167"/>
    </reaction>
</comment>
<keyword evidence="12" id="KW-0456">Lyase</keyword>
<keyword evidence="4 9" id="KW-0418">Kinase</keyword>
<comment type="similarity">
    <text evidence="9">In the C-terminal section; belongs to the cytidylyltransferase family.</text>
</comment>
<dbReference type="HAMAP" id="MF_01603">
    <property type="entry name" value="HldE"/>
    <property type="match status" value="1"/>
</dbReference>
<dbReference type="NCBIfam" id="TIGR00125">
    <property type="entry name" value="cyt_tran_rel"/>
    <property type="match status" value="1"/>
</dbReference>
<dbReference type="Gene3D" id="3.40.1190.20">
    <property type="match status" value="1"/>
</dbReference>
<dbReference type="SUPFAM" id="SSF52374">
    <property type="entry name" value="Nucleotidylyl transferase"/>
    <property type="match status" value="1"/>
</dbReference>
<comment type="caution">
    <text evidence="9">Lacks conserved residue(s) required for the propagation of feature annotation.</text>
</comment>
<feature type="region of interest" description="Cytidylyltransferase" evidence="9">
    <location>
        <begin position="354"/>
        <end position="489"/>
    </location>
</feature>
<dbReference type="Gene3D" id="3.40.50.620">
    <property type="entry name" value="HUPs"/>
    <property type="match status" value="1"/>
</dbReference>
<dbReference type="EMBL" id="CP119108">
    <property type="protein sequence ID" value="WEG09498.1"/>
    <property type="molecule type" value="Genomic_DNA"/>
</dbReference>
<dbReference type="InterPro" id="IPR011611">
    <property type="entry name" value="PfkB_dom"/>
</dbReference>
<evidence type="ECO:0000256" key="2">
    <source>
        <dbReference type="ARBA" id="ARBA00022695"/>
    </source>
</evidence>
<accession>A0ABY8C4D3</accession>
<dbReference type="InterPro" id="IPR023030">
    <property type="entry name" value="Bifunc_HldE"/>
</dbReference>
<evidence type="ECO:0000256" key="4">
    <source>
        <dbReference type="ARBA" id="ARBA00022777"/>
    </source>
</evidence>
<evidence type="ECO:0000259" key="11">
    <source>
        <dbReference type="Pfam" id="PF01467"/>
    </source>
</evidence>
<keyword evidence="6 9" id="KW-0511">Multifunctional enzyme</keyword>
<evidence type="ECO:0000259" key="10">
    <source>
        <dbReference type="Pfam" id="PF00294"/>
    </source>
</evidence>
<dbReference type="InterPro" id="IPR029056">
    <property type="entry name" value="Ribokinase-like"/>
</dbReference>
<comment type="function">
    <text evidence="9">Catalyzes the ADP transfer from ATP to D-glycero-beta-D-manno-heptose 1-phosphate, yielding ADP-D-glycero-beta-D-manno-heptose.</text>
</comment>
<gene>
    <name evidence="12" type="primary">rfaE2</name>
    <name evidence="9" type="synonym">hldE</name>
    <name evidence="12" type="ORF">PU630_02720</name>
</gene>
<dbReference type="PANTHER" id="PTHR46969:SF1">
    <property type="entry name" value="BIFUNCTIONAL PROTEIN HLDE"/>
    <property type="match status" value="1"/>
</dbReference>
<keyword evidence="1 9" id="KW-0808">Transferase</keyword>
<dbReference type="InterPro" id="IPR011914">
    <property type="entry name" value="RfaE_dom_II"/>
</dbReference>